<protein>
    <submittedName>
        <fullName evidence="2">G7049 protein</fullName>
    </submittedName>
</protein>
<dbReference type="Proteomes" id="UP001497392">
    <property type="component" value="Unassembled WGS sequence"/>
</dbReference>
<gene>
    <name evidence="2" type="primary">g7049</name>
    <name evidence="2" type="ORF">VP750_LOCUS6033</name>
</gene>
<comment type="caution">
    <text evidence="2">The sequence shown here is derived from an EMBL/GenBank/DDBJ whole genome shotgun (WGS) entry which is preliminary data.</text>
</comment>
<reference evidence="2 3" key="1">
    <citation type="submission" date="2024-06" db="EMBL/GenBank/DDBJ databases">
        <authorList>
            <person name="Kraege A."/>
            <person name="Thomma B."/>
        </authorList>
    </citation>
    <scope>NUCLEOTIDE SEQUENCE [LARGE SCALE GENOMIC DNA]</scope>
</reference>
<sequence>MDPDPDALYNQLALREKRQSQQRAIIRLAHKDLREHGKSQPVPYQRYLETQRKKDLKRKRDVNETEKKLGTEQGQKRIDSLQEQQDELEKETEALYTTWKAQGRGEWENTWFEAEVTALEKEEAWMDSRQKKLRGLLDAEAAYDPVRARHTQFGAPSVYAETWAVHQYRPVWPTSAGERFDDEGPLVYNLRACKRQGASCRSCLPSIRQLQ</sequence>
<evidence type="ECO:0000313" key="2">
    <source>
        <dbReference type="EMBL" id="CAL5224374.1"/>
    </source>
</evidence>
<accession>A0ABP1FZE8</accession>
<evidence type="ECO:0000313" key="3">
    <source>
        <dbReference type="Proteomes" id="UP001497392"/>
    </source>
</evidence>
<feature type="region of interest" description="Disordered" evidence="1">
    <location>
        <begin position="30"/>
        <end position="77"/>
    </location>
</feature>
<proteinExistence type="predicted"/>
<feature type="compositionally biased region" description="Basic and acidic residues" evidence="1">
    <location>
        <begin position="61"/>
        <end position="77"/>
    </location>
</feature>
<dbReference type="EMBL" id="CAXHTA020000010">
    <property type="protein sequence ID" value="CAL5224374.1"/>
    <property type="molecule type" value="Genomic_DNA"/>
</dbReference>
<organism evidence="2 3">
    <name type="scientific">Coccomyxa viridis</name>
    <dbReference type="NCBI Taxonomy" id="1274662"/>
    <lineage>
        <taxon>Eukaryota</taxon>
        <taxon>Viridiplantae</taxon>
        <taxon>Chlorophyta</taxon>
        <taxon>core chlorophytes</taxon>
        <taxon>Trebouxiophyceae</taxon>
        <taxon>Trebouxiophyceae incertae sedis</taxon>
        <taxon>Coccomyxaceae</taxon>
        <taxon>Coccomyxa</taxon>
    </lineage>
</organism>
<evidence type="ECO:0000256" key="1">
    <source>
        <dbReference type="SAM" id="MobiDB-lite"/>
    </source>
</evidence>
<keyword evidence="3" id="KW-1185">Reference proteome</keyword>
<name>A0ABP1FZE8_9CHLO</name>